<protein>
    <recommendedName>
        <fullName evidence="1">PPM-type phosphatase domain-containing protein</fullName>
    </recommendedName>
</protein>
<dbReference type="GO" id="GO:0004722">
    <property type="term" value="F:protein serine/threonine phosphatase activity"/>
    <property type="evidence" value="ECO:0007669"/>
    <property type="project" value="InterPro"/>
</dbReference>
<dbReference type="Pfam" id="PF00481">
    <property type="entry name" value="PP2C"/>
    <property type="match status" value="1"/>
</dbReference>
<gene>
    <name evidence="2" type="ORF">SPIL2461_LOCUS3174</name>
</gene>
<dbReference type="InterPro" id="IPR015655">
    <property type="entry name" value="PP2C"/>
</dbReference>
<dbReference type="EMBL" id="CAJNIZ010003769">
    <property type="protein sequence ID" value="CAE7225680.1"/>
    <property type="molecule type" value="Genomic_DNA"/>
</dbReference>
<organism evidence="2 3">
    <name type="scientific">Symbiodinium pilosum</name>
    <name type="common">Dinoflagellate</name>
    <dbReference type="NCBI Taxonomy" id="2952"/>
    <lineage>
        <taxon>Eukaryota</taxon>
        <taxon>Sar</taxon>
        <taxon>Alveolata</taxon>
        <taxon>Dinophyceae</taxon>
        <taxon>Suessiales</taxon>
        <taxon>Symbiodiniaceae</taxon>
        <taxon>Symbiodinium</taxon>
    </lineage>
</organism>
<dbReference type="Gene3D" id="3.60.40.10">
    <property type="entry name" value="PPM-type phosphatase domain"/>
    <property type="match status" value="1"/>
</dbReference>
<dbReference type="AlphaFoldDB" id="A0A812K8E3"/>
<dbReference type="InterPro" id="IPR001932">
    <property type="entry name" value="PPM-type_phosphatase-like_dom"/>
</dbReference>
<dbReference type="CDD" id="cd00143">
    <property type="entry name" value="PP2Cc"/>
    <property type="match status" value="1"/>
</dbReference>
<comment type="caution">
    <text evidence="2">The sequence shown here is derived from an EMBL/GenBank/DDBJ whole genome shotgun (WGS) entry which is preliminary data.</text>
</comment>
<proteinExistence type="predicted"/>
<keyword evidence="3" id="KW-1185">Reference proteome</keyword>
<reference evidence="2" key="1">
    <citation type="submission" date="2021-02" db="EMBL/GenBank/DDBJ databases">
        <authorList>
            <person name="Dougan E. K."/>
            <person name="Rhodes N."/>
            <person name="Thang M."/>
            <person name="Chan C."/>
        </authorList>
    </citation>
    <scope>NUCLEOTIDE SEQUENCE</scope>
</reference>
<dbReference type="PROSITE" id="PS51746">
    <property type="entry name" value="PPM_2"/>
    <property type="match status" value="1"/>
</dbReference>
<evidence type="ECO:0000313" key="2">
    <source>
        <dbReference type="EMBL" id="CAE7225680.1"/>
    </source>
</evidence>
<accession>A0A812K8E3</accession>
<dbReference type="InterPro" id="IPR036457">
    <property type="entry name" value="PPM-type-like_dom_sf"/>
</dbReference>
<dbReference type="SMART" id="SM00332">
    <property type="entry name" value="PP2Cc"/>
    <property type="match status" value="1"/>
</dbReference>
<dbReference type="SUPFAM" id="SSF81606">
    <property type="entry name" value="PP2C-like"/>
    <property type="match status" value="1"/>
</dbReference>
<feature type="domain" description="PPM-type phosphatase" evidence="1">
    <location>
        <begin position="242"/>
        <end position="515"/>
    </location>
</feature>
<dbReference type="PANTHER" id="PTHR47992">
    <property type="entry name" value="PROTEIN PHOSPHATASE"/>
    <property type="match status" value="1"/>
</dbReference>
<dbReference type="Proteomes" id="UP000649617">
    <property type="component" value="Unassembled WGS sequence"/>
</dbReference>
<dbReference type="OrthoDB" id="10264738at2759"/>
<evidence type="ECO:0000313" key="3">
    <source>
        <dbReference type="Proteomes" id="UP000649617"/>
    </source>
</evidence>
<sequence>MGCTAGKTEEQNEQPRIARWYSNMRPRSWTTQRLDVEYRARYLPFEIRGAGVLVKEGEHHFRVDNSKLADRSHGVCYRLSKHAADKDFEHVAFWNTIITGKDTGDGWLLCDLDGANLNFLDQLEKETLESVCSKFCSSGARSMLCCSTSSNIDGRWLSKSRPSHKTISGEVVQDGPAANTLTWEGINAFSIMVAGEKRRARIVEDRLIWNDGELWTRDPRDMDALKKTEKWGHDLEAACTARFHCVCQKGLKPGSLNQDAWSVLRVENEFSLYTVCDGHGPRGHDVANFVKDNLPRCLMKDERFTGTSCKDSVFLDTFRLVHMLIDSADAHDKLNAEWSGTTATVVLHNHKTGQLNYAHVGDSSAVVGRDDGRETRAHQLTRDHKPALCDERDRVVAWGGRIEFDGYSDFRVYNKDGYGAGLNMTRSLGDLNAHRECGLIADPDVGEYTVTPEDQVLLLCSDGIWEFMSPQEAVDLVLMHSDPTSAAQALVSEARRRWTALAEYIDDIAALVVYLGAGRDRSNVRAASASGGA</sequence>
<evidence type="ECO:0000259" key="1">
    <source>
        <dbReference type="PROSITE" id="PS51746"/>
    </source>
</evidence>
<name>A0A812K8E3_SYMPI</name>